<gene>
    <name evidence="2" type="ORF">RND81_06G240400</name>
</gene>
<protein>
    <recommendedName>
        <fullName evidence="1">Neprosin PEP catalytic domain-containing protein</fullName>
    </recommendedName>
</protein>
<reference evidence="2" key="1">
    <citation type="submission" date="2024-03" db="EMBL/GenBank/DDBJ databases">
        <title>WGS assembly of Saponaria officinalis var. Norfolk2.</title>
        <authorList>
            <person name="Jenkins J."/>
            <person name="Shu S."/>
            <person name="Grimwood J."/>
            <person name="Barry K."/>
            <person name="Goodstein D."/>
            <person name="Schmutz J."/>
            <person name="Leebens-Mack J."/>
            <person name="Osbourn A."/>
        </authorList>
    </citation>
    <scope>NUCLEOTIDE SEQUENCE [LARGE SCALE GENOMIC DNA]</scope>
    <source>
        <strain evidence="2">JIC</strain>
    </source>
</reference>
<dbReference type="InterPro" id="IPR004314">
    <property type="entry name" value="Neprosin"/>
</dbReference>
<dbReference type="Pfam" id="PF03080">
    <property type="entry name" value="Neprosin"/>
    <property type="match status" value="1"/>
</dbReference>
<dbReference type="AlphaFoldDB" id="A0AAW1KA84"/>
<dbReference type="PROSITE" id="PS52045">
    <property type="entry name" value="NEPROSIN_PEP_CD"/>
    <property type="match status" value="1"/>
</dbReference>
<keyword evidence="3" id="KW-1185">Reference proteome</keyword>
<evidence type="ECO:0000259" key="1">
    <source>
        <dbReference type="PROSITE" id="PS52045"/>
    </source>
</evidence>
<evidence type="ECO:0000313" key="2">
    <source>
        <dbReference type="EMBL" id="KAK9716544.1"/>
    </source>
</evidence>
<feature type="domain" description="Neprosin PEP catalytic" evidence="1">
    <location>
        <begin position="1"/>
        <end position="252"/>
    </location>
</feature>
<dbReference type="PANTHER" id="PTHR31589:SF223">
    <property type="entry name" value="PROTEIN, PUTATIVE (DUF239)-RELATED"/>
    <property type="match status" value="1"/>
</dbReference>
<sequence length="256" mass="29175">MHRRPPLPEFRPPSTPKIMSDQANLTIHNPSVFSYEYSSAEITMKNDPDYIQVGWTVNPIYYKGDLTTRMFIYTETARESCYNVDCPGFVLVRSDIPVDSVLTPFYEPRGPFSNVDFFIFQDTTIQNWWLKIGHDEEPIEFWPGQIFTSLSKSGSHVECGGEVYHDPATPGSTQMGSGFMPSKHVATNSYCYSFVIVNEDVKVVLVRDTEAYSDNGDWYGIEDKIVPKHGGDTNIVIEFEHIVIYGGRQNYSLSYE</sequence>
<name>A0AAW1KA84_SAPOF</name>
<evidence type="ECO:0000313" key="3">
    <source>
        <dbReference type="Proteomes" id="UP001443914"/>
    </source>
</evidence>
<comment type="caution">
    <text evidence="2">The sequence shown here is derived from an EMBL/GenBank/DDBJ whole genome shotgun (WGS) entry which is preliminary data.</text>
</comment>
<proteinExistence type="predicted"/>
<dbReference type="InterPro" id="IPR053168">
    <property type="entry name" value="Glutamic_endopeptidase"/>
</dbReference>
<accession>A0AAW1KA84</accession>
<dbReference type="PANTHER" id="PTHR31589">
    <property type="entry name" value="PROTEIN, PUTATIVE (DUF239)-RELATED-RELATED"/>
    <property type="match status" value="1"/>
</dbReference>
<organism evidence="2 3">
    <name type="scientific">Saponaria officinalis</name>
    <name type="common">Common soapwort</name>
    <name type="synonym">Lychnis saponaria</name>
    <dbReference type="NCBI Taxonomy" id="3572"/>
    <lineage>
        <taxon>Eukaryota</taxon>
        <taxon>Viridiplantae</taxon>
        <taxon>Streptophyta</taxon>
        <taxon>Embryophyta</taxon>
        <taxon>Tracheophyta</taxon>
        <taxon>Spermatophyta</taxon>
        <taxon>Magnoliopsida</taxon>
        <taxon>eudicotyledons</taxon>
        <taxon>Gunneridae</taxon>
        <taxon>Pentapetalae</taxon>
        <taxon>Caryophyllales</taxon>
        <taxon>Caryophyllaceae</taxon>
        <taxon>Caryophylleae</taxon>
        <taxon>Saponaria</taxon>
    </lineage>
</organism>
<dbReference type="EMBL" id="JBDFQZ010000006">
    <property type="protein sequence ID" value="KAK9716544.1"/>
    <property type="molecule type" value="Genomic_DNA"/>
</dbReference>
<dbReference type="Proteomes" id="UP001443914">
    <property type="component" value="Unassembled WGS sequence"/>
</dbReference>